<comment type="caution">
    <text evidence="6">The sequence shown here is derived from an EMBL/GenBank/DDBJ whole genome shotgun (WGS) entry which is preliminary data.</text>
</comment>
<accession>A0AAN2PIA0</accession>
<dbReference type="GO" id="GO:0009097">
    <property type="term" value="P:isoleucine biosynthetic process"/>
    <property type="evidence" value="ECO:0007669"/>
    <property type="project" value="TreeGrafter"/>
</dbReference>
<dbReference type="AlphaFoldDB" id="A0AAN2PIA0"/>
<sequence>MMNTTFPEGTAVEMHKIAGLSINAWKAKDPVLNNVMKMNEVFWTNPHYGNKQENPIVKAEQVKSAEERLNRFANYIIKAFPETEPMKGIIESPLVEIPFMQKNLEKSYGTKIAGKLLLKCDSHLPISGSIKARGGIYEVLKRAEEIAMKHGGLKRTDNYGVLASDEYKELFSKYSIAVGSTGNLGMSIGIISAKLGFKVTVHMSADAKQWKKDKLTSLGVIVKEYDDDYSKAVEKGRKEASLDPDCHFIDDENSMDLLLGYATAATRLKKQLKDMSITVDEDHPLFVYLPCGVGGGPGGITYGLKLAFEDDVHCFFAEPTHSPCMMLGLMTGLHDKVSVQDFGIDNKTEADGLAVGRPSALVSSMMTTMLSGSYTIEDRRLFELLKEMAETEGHYLEPSALAGAFGPIQLLSAPEGREYLMDQKLLDKMNQSTHVIWATGGSMVPKDMMELYLSKS</sequence>
<dbReference type="Pfam" id="PF00291">
    <property type="entry name" value="PALP"/>
    <property type="match status" value="1"/>
</dbReference>
<dbReference type="EMBL" id="CCXW01000001">
    <property type="protein sequence ID" value="CEG32781.1"/>
    <property type="molecule type" value="Genomic_DNA"/>
</dbReference>
<keyword evidence="3 4" id="KW-0456">Lyase</keyword>
<dbReference type="EC" id="4.3.1.18" evidence="4"/>
<dbReference type="InterPro" id="IPR050147">
    <property type="entry name" value="Ser/Thr_Dehydratase"/>
</dbReference>
<evidence type="ECO:0000313" key="7">
    <source>
        <dbReference type="Proteomes" id="UP000182110"/>
    </source>
</evidence>
<dbReference type="PANTHER" id="PTHR48078">
    <property type="entry name" value="THREONINE DEHYDRATASE, MITOCHONDRIAL-RELATED"/>
    <property type="match status" value="1"/>
</dbReference>
<proteinExistence type="inferred from homology"/>
<dbReference type="NCBIfam" id="NF002823">
    <property type="entry name" value="PRK02991.1"/>
    <property type="match status" value="1"/>
</dbReference>
<evidence type="ECO:0000256" key="4">
    <source>
        <dbReference type="HAMAP-Rule" id="MF_01030"/>
    </source>
</evidence>
<evidence type="ECO:0000313" key="6">
    <source>
        <dbReference type="EMBL" id="CEG32781.1"/>
    </source>
</evidence>
<protein>
    <recommendedName>
        <fullName evidence="4">Probable D-serine dehydratase</fullName>
        <ecNumber evidence="4">4.3.1.18</ecNumber>
    </recommendedName>
    <alternativeName>
        <fullName evidence="4">D-serine deaminase</fullName>
        <shortName evidence="4">DSD</shortName>
    </alternativeName>
</protein>
<evidence type="ECO:0000256" key="3">
    <source>
        <dbReference type="ARBA" id="ARBA00023239"/>
    </source>
</evidence>
<comment type="similarity">
    <text evidence="4">Belongs to the serine/threonine dehydratase family. DsdA subfamily.</text>
</comment>
<evidence type="ECO:0000256" key="1">
    <source>
        <dbReference type="ARBA" id="ARBA00001933"/>
    </source>
</evidence>
<name>A0AAN2PIA0_9BACI</name>
<keyword evidence="2 4" id="KW-0663">Pyridoxal phosphate</keyword>
<dbReference type="Proteomes" id="UP000182110">
    <property type="component" value="Unassembled WGS sequence"/>
</dbReference>
<keyword evidence="7" id="KW-1185">Reference proteome</keyword>
<reference evidence="6 7" key="1">
    <citation type="journal article" date="2014" name="Genome Announc.">
        <title>Genome Sequence of Bacillus simplex Strain P558, Isolated from a Human Fecal Sample.</title>
        <authorList>
            <person name="Croce O."/>
            <person name="Hugon P."/>
            <person name="Lagier J.C."/>
            <person name="Bibi F."/>
            <person name="Robert C."/>
            <person name="Azhar E.I."/>
            <person name="Raoult D."/>
            <person name="Fournier P.E."/>
        </authorList>
    </citation>
    <scope>NUCLEOTIDE SEQUENCE [LARGE SCALE GENOMIC DNA]</scope>
    <source>
        <strain evidence="6 7">P558</strain>
    </source>
</reference>
<dbReference type="Gene3D" id="3.40.50.1100">
    <property type="match status" value="2"/>
</dbReference>
<evidence type="ECO:0000259" key="5">
    <source>
        <dbReference type="Pfam" id="PF00291"/>
    </source>
</evidence>
<feature type="domain" description="Tryptophan synthase beta chain-like PALP" evidence="5">
    <location>
        <begin position="89"/>
        <end position="406"/>
    </location>
</feature>
<dbReference type="PANTHER" id="PTHR48078:SF9">
    <property type="entry name" value="D-SERINE DEHYDRATASE"/>
    <property type="match status" value="1"/>
</dbReference>
<dbReference type="InterPro" id="IPR000634">
    <property type="entry name" value="Ser/Thr_deHydtase_PyrdxlP-BS"/>
</dbReference>
<dbReference type="InterPro" id="IPR001926">
    <property type="entry name" value="TrpB-like_PALP"/>
</dbReference>
<comment type="cofactor">
    <cofactor evidence="1 4">
        <name>pyridoxal 5'-phosphate</name>
        <dbReference type="ChEBI" id="CHEBI:597326"/>
    </cofactor>
</comment>
<dbReference type="NCBIfam" id="TIGR02035">
    <property type="entry name" value="D_Ser_am_lyase"/>
    <property type="match status" value="1"/>
</dbReference>
<dbReference type="GO" id="GO:0036088">
    <property type="term" value="P:D-serine catabolic process"/>
    <property type="evidence" value="ECO:0007669"/>
    <property type="project" value="TreeGrafter"/>
</dbReference>
<dbReference type="GO" id="GO:0030170">
    <property type="term" value="F:pyridoxal phosphate binding"/>
    <property type="evidence" value="ECO:0007669"/>
    <property type="project" value="InterPro"/>
</dbReference>
<comment type="catalytic activity">
    <reaction evidence="4">
        <text>D-serine = pyruvate + NH4(+)</text>
        <dbReference type="Rhea" id="RHEA:13977"/>
        <dbReference type="ChEBI" id="CHEBI:15361"/>
        <dbReference type="ChEBI" id="CHEBI:28938"/>
        <dbReference type="ChEBI" id="CHEBI:35247"/>
        <dbReference type="EC" id="4.3.1.18"/>
    </reaction>
</comment>
<gene>
    <name evidence="4 6" type="primary">dsdA</name>
    <name evidence="6" type="ORF">BN1180_02948</name>
</gene>
<dbReference type="PROSITE" id="PS00165">
    <property type="entry name" value="DEHYDRATASE_SER_THR"/>
    <property type="match status" value="1"/>
</dbReference>
<dbReference type="HAMAP" id="MF_01030">
    <property type="entry name" value="D_Ser_dehydrat"/>
    <property type="match status" value="1"/>
</dbReference>
<dbReference type="GO" id="GO:0016836">
    <property type="term" value="F:hydro-lyase activity"/>
    <property type="evidence" value="ECO:0007669"/>
    <property type="project" value="UniProtKB-UniRule"/>
</dbReference>
<evidence type="ECO:0000256" key="2">
    <source>
        <dbReference type="ARBA" id="ARBA00022898"/>
    </source>
</evidence>
<dbReference type="GO" id="GO:0008721">
    <property type="term" value="F:D-serine ammonia-lyase activity"/>
    <property type="evidence" value="ECO:0007669"/>
    <property type="project" value="UniProtKB-EC"/>
</dbReference>
<dbReference type="SUPFAM" id="SSF53686">
    <property type="entry name" value="Tryptophan synthase beta subunit-like PLP-dependent enzymes"/>
    <property type="match status" value="1"/>
</dbReference>
<feature type="modified residue" description="N6-(pyridoxal phosphate)lysine" evidence="4">
    <location>
        <position position="131"/>
    </location>
</feature>
<dbReference type="InterPro" id="IPR036052">
    <property type="entry name" value="TrpB-like_PALP_sf"/>
</dbReference>
<organism evidence="6 7">
    <name type="scientific">Peribacillus simplex</name>
    <dbReference type="NCBI Taxonomy" id="1478"/>
    <lineage>
        <taxon>Bacteria</taxon>
        <taxon>Bacillati</taxon>
        <taxon>Bacillota</taxon>
        <taxon>Bacilli</taxon>
        <taxon>Bacillales</taxon>
        <taxon>Bacillaceae</taxon>
        <taxon>Peribacillus</taxon>
    </lineage>
</organism>
<dbReference type="InterPro" id="IPR011780">
    <property type="entry name" value="D_Ser_am_lyase"/>
</dbReference>